<dbReference type="EMBL" id="AYSA01000540">
    <property type="protein sequence ID" value="ESZ91132.1"/>
    <property type="molecule type" value="Genomic_DNA"/>
</dbReference>
<dbReference type="Proteomes" id="UP000019487">
    <property type="component" value="Unassembled WGS sequence"/>
</dbReference>
<comment type="caution">
    <text evidence="1">The sequence shown here is derived from an EMBL/GenBank/DDBJ whole genome shotgun (WGS) entry which is preliminary data.</text>
</comment>
<dbReference type="HOGENOM" id="CLU_1134134_0_0_1"/>
<organism evidence="1 2">
    <name type="scientific">Sclerotinia borealis (strain F-4128)</name>
    <dbReference type="NCBI Taxonomy" id="1432307"/>
    <lineage>
        <taxon>Eukaryota</taxon>
        <taxon>Fungi</taxon>
        <taxon>Dikarya</taxon>
        <taxon>Ascomycota</taxon>
        <taxon>Pezizomycotina</taxon>
        <taxon>Leotiomycetes</taxon>
        <taxon>Helotiales</taxon>
        <taxon>Sclerotiniaceae</taxon>
        <taxon>Sclerotinia</taxon>
    </lineage>
</organism>
<protein>
    <submittedName>
        <fullName evidence="1">Uncharacterized protein</fullName>
    </submittedName>
</protein>
<keyword evidence="2" id="KW-1185">Reference proteome</keyword>
<accession>W9C2W2</accession>
<sequence length="245" mass="28606">MSSMLARELRRQYSYFPPAITPRRICTHQHLHPVSAELCGDLLSDVKEIVTEAKNHQRYQEQRFDSVLAQTKLATDLLMNPRMRPSYDHNYHADNLFLQEFPWRYKQGVGLSTDEHREYIIDVSVVLKRAMLTLNQEYKGICPWSLMFKVDHTDLCPHLPICKHKQQYTPAQVPADHQRPPGGTTDAMGFCHDEFVVWPGKKVPDGCKLRIYCRLRHQEDCSQKEQWDASIIYVAACLHRDGLWD</sequence>
<name>W9C2W2_SCLBF</name>
<proteinExistence type="predicted"/>
<dbReference type="OrthoDB" id="3497452at2759"/>
<evidence type="ECO:0000313" key="1">
    <source>
        <dbReference type="EMBL" id="ESZ91132.1"/>
    </source>
</evidence>
<gene>
    <name evidence="1" type="ORF">SBOR_8496</name>
</gene>
<reference evidence="1 2" key="1">
    <citation type="journal article" date="2014" name="Genome Announc.">
        <title>Draft genome sequence of Sclerotinia borealis, a psychrophilic plant pathogenic fungus.</title>
        <authorList>
            <person name="Mardanov A.V."/>
            <person name="Beletsky A.V."/>
            <person name="Kadnikov V.V."/>
            <person name="Ignatov A.N."/>
            <person name="Ravin N.V."/>
        </authorList>
    </citation>
    <scope>NUCLEOTIDE SEQUENCE [LARGE SCALE GENOMIC DNA]</scope>
    <source>
        <strain evidence="2">F-4157</strain>
    </source>
</reference>
<dbReference type="AlphaFoldDB" id="W9C2W2"/>
<evidence type="ECO:0000313" key="2">
    <source>
        <dbReference type="Proteomes" id="UP000019487"/>
    </source>
</evidence>